<dbReference type="PATRIC" id="fig|1354303.4.peg.1707"/>
<dbReference type="AlphaFoldDB" id="U4T9T2"/>
<protein>
    <submittedName>
        <fullName evidence="1">Uncharacterized protein</fullName>
    </submittedName>
</protein>
<evidence type="ECO:0000313" key="1">
    <source>
        <dbReference type="EMBL" id="ERL55474.1"/>
    </source>
</evidence>
<comment type="caution">
    <text evidence="1">The sequence shown here is derived from an EMBL/GenBank/DDBJ whole genome shotgun (WGS) entry which is preliminary data.</text>
</comment>
<dbReference type="EMBL" id="AUSW01000030">
    <property type="protein sequence ID" value="ERL55474.1"/>
    <property type="molecule type" value="Genomic_DNA"/>
</dbReference>
<dbReference type="Proteomes" id="UP000016761">
    <property type="component" value="Unassembled WGS sequence"/>
</dbReference>
<proteinExistence type="predicted"/>
<accession>U4T9T2</accession>
<gene>
    <name evidence="1" type="ORF">M917_1731</name>
</gene>
<dbReference type="STRING" id="1354303.M917_1731"/>
<sequence length="40" mass="4385">MAASIKIWLLLAVNRRKTVTINMTESLVCASVACNIAYTD</sequence>
<organism evidence="1 2">
    <name type="scientific">Psychrobacter aquaticus CMS 56</name>
    <dbReference type="NCBI Taxonomy" id="1354303"/>
    <lineage>
        <taxon>Bacteria</taxon>
        <taxon>Pseudomonadati</taxon>
        <taxon>Pseudomonadota</taxon>
        <taxon>Gammaproteobacteria</taxon>
        <taxon>Moraxellales</taxon>
        <taxon>Moraxellaceae</taxon>
        <taxon>Psychrobacter</taxon>
    </lineage>
</organism>
<reference evidence="1 2" key="1">
    <citation type="journal article" date="2013" name="Genome Announc.">
        <title>Draft Genome Sequence of Psychrobacter aquaticus Strain CMS 56T, Isolated from a Cyanobacterial Mat Sample Collected from Water Bodies in the McMurdo Dry Valley Region of Antarctica.</title>
        <authorList>
            <person name="Reddy G.S."/>
            <person name="Ara S."/>
            <person name="Singh A."/>
            <person name="Kumar Pinnaka A."/>
            <person name="Shivaji S."/>
        </authorList>
    </citation>
    <scope>NUCLEOTIDE SEQUENCE [LARGE SCALE GENOMIC DNA]</scope>
    <source>
        <strain evidence="1 2">CMS 56</strain>
    </source>
</reference>
<evidence type="ECO:0000313" key="2">
    <source>
        <dbReference type="Proteomes" id="UP000016761"/>
    </source>
</evidence>
<keyword evidence="2" id="KW-1185">Reference proteome</keyword>
<name>U4T9T2_9GAMM</name>